<dbReference type="RefSeq" id="WP_260046923.1">
    <property type="nucleotide sequence ID" value="NZ_JANZXA010000010.1"/>
</dbReference>
<dbReference type="Pfam" id="PF13155">
    <property type="entry name" value="Toprim_2"/>
    <property type="match status" value="1"/>
</dbReference>
<evidence type="ECO:0000256" key="8">
    <source>
        <dbReference type="ARBA" id="ARBA00022833"/>
    </source>
</evidence>
<evidence type="ECO:0000259" key="14">
    <source>
        <dbReference type="PROSITE" id="PS50880"/>
    </source>
</evidence>
<dbReference type="CDD" id="cd03364">
    <property type="entry name" value="TOPRIM_DnaG_primases"/>
    <property type="match status" value="1"/>
</dbReference>
<proteinExistence type="inferred from homology"/>
<evidence type="ECO:0000313" key="15">
    <source>
        <dbReference type="EMBL" id="MCT2400832.1"/>
    </source>
</evidence>
<evidence type="ECO:0000256" key="2">
    <source>
        <dbReference type="ARBA" id="ARBA00022515"/>
    </source>
</evidence>
<dbReference type="InterPro" id="IPR006295">
    <property type="entry name" value="DNA_primase_DnaG"/>
</dbReference>
<keyword evidence="7 12" id="KW-0863">Zinc-finger</keyword>
<evidence type="ECO:0000313" key="16">
    <source>
        <dbReference type="Proteomes" id="UP001165583"/>
    </source>
</evidence>
<evidence type="ECO:0000256" key="11">
    <source>
        <dbReference type="ARBA" id="ARBA00023163"/>
    </source>
</evidence>
<keyword evidence="2 12" id="KW-0639">Primosome</keyword>
<keyword evidence="6 12" id="KW-0479">Metal-binding</keyword>
<dbReference type="InterPro" id="IPR002694">
    <property type="entry name" value="Znf_CHC2"/>
</dbReference>
<evidence type="ECO:0000256" key="7">
    <source>
        <dbReference type="ARBA" id="ARBA00022771"/>
    </source>
</evidence>
<dbReference type="Pfam" id="PF08275">
    <property type="entry name" value="DNAG_N"/>
    <property type="match status" value="1"/>
</dbReference>
<keyword evidence="9" id="KW-0460">Magnesium</keyword>
<dbReference type="PROSITE" id="PS50880">
    <property type="entry name" value="TOPRIM"/>
    <property type="match status" value="1"/>
</dbReference>
<keyword evidence="16" id="KW-1185">Reference proteome</keyword>
<dbReference type="SUPFAM" id="SSF56731">
    <property type="entry name" value="DNA primase core"/>
    <property type="match status" value="1"/>
</dbReference>
<comment type="similarity">
    <text evidence="12">Belongs to the DnaG primase family.</text>
</comment>
<dbReference type="Gene3D" id="3.40.1360.10">
    <property type="match status" value="1"/>
</dbReference>
<accession>A0ABT2I7N3</accession>
<dbReference type="SMART" id="SM00493">
    <property type="entry name" value="TOPRIM"/>
    <property type="match status" value="1"/>
</dbReference>
<keyword evidence="11 12" id="KW-0804">Transcription</keyword>
<dbReference type="InterPro" id="IPR036977">
    <property type="entry name" value="DNA_primase_Znf_CHC2"/>
</dbReference>
<comment type="catalytic activity">
    <reaction evidence="12">
        <text>ssDNA + n NTP = ssDNA/pppN(pN)n-1 hybrid + (n-1) diphosphate.</text>
        <dbReference type="EC" id="2.7.7.101"/>
    </reaction>
</comment>
<dbReference type="PANTHER" id="PTHR30313">
    <property type="entry name" value="DNA PRIMASE"/>
    <property type="match status" value="1"/>
</dbReference>
<dbReference type="InterPro" id="IPR037068">
    <property type="entry name" value="DNA_primase_core_N_sf"/>
</dbReference>
<gene>
    <name evidence="12 15" type="primary">dnaG</name>
    <name evidence="15" type="ORF">NZK81_14855</name>
</gene>
<dbReference type="NCBIfam" id="TIGR01391">
    <property type="entry name" value="dnaG"/>
    <property type="match status" value="1"/>
</dbReference>
<dbReference type="SUPFAM" id="SSF57783">
    <property type="entry name" value="Zinc beta-ribbon"/>
    <property type="match status" value="1"/>
</dbReference>
<comment type="function">
    <text evidence="12">RNA polymerase that catalyzes the synthesis of short RNA molecules used as primers for DNA polymerase during DNA replication.</text>
</comment>
<protein>
    <recommendedName>
        <fullName evidence="12">DNA primase</fullName>
        <ecNumber evidence="12">2.7.7.101</ecNumber>
    </recommendedName>
</protein>
<dbReference type="InterPro" id="IPR050219">
    <property type="entry name" value="DnaG_primase"/>
</dbReference>
<evidence type="ECO:0000256" key="1">
    <source>
        <dbReference type="ARBA" id="ARBA00022478"/>
    </source>
</evidence>
<dbReference type="Gene3D" id="3.90.580.10">
    <property type="entry name" value="Zinc finger, CHC2-type domain"/>
    <property type="match status" value="1"/>
</dbReference>
<evidence type="ECO:0000256" key="10">
    <source>
        <dbReference type="ARBA" id="ARBA00023125"/>
    </source>
</evidence>
<dbReference type="EC" id="2.7.7.101" evidence="12"/>
<name>A0ABT2I7N3_9SPHN</name>
<keyword evidence="4 12" id="KW-0548">Nucleotidyltransferase</keyword>
<dbReference type="InterPro" id="IPR030846">
    <property type="entry name" value="DnaG_bac"/>
</dbReference>
<evidence type="ECO:0000256" key="13">
    <source>
        <dbReference type="SAM" id="MobiDB-lite"/>
    </source>
</evidence>
<evidence type="ECO:0000256" key="12">
    <source>
        <dbReference type="HAMAP-Rule" id="MF_00974"/>
    </source>
</evidence>
<evidence type="ECO:0000256" key="4">
    <source>
        <dbReference type="ARBA" id="ARBA00022695"/>
    </source>
</evidence>
<comment type="caution">
    <text evidence="15">The sequence shown here is derived from an EMBL/GenBank/DDBJ whole genome shotgun (WGS) entry which is preliminary data.</text>
</comment>
<keyword evidence="1 12" id="KW-0240">DNA-directed RNA polymerase</keyword>
<evidence type="ECO:0000256" key="5">
    <source>
        <dbReference type="ARBA" id="ARBA00022705"/>
    </source>
</evidence>
<keyword evidence="5 12" id="KW-0235">DNA replication</keyword>
<dbReference type="InterPro" id="IPR013264">
    <property type="entry name" value="DNAG_N"/>
</dbReference>
<organism evidence="15 16">
    <name type="scientific">Novosphingobium mangrovi</name>
    <name type="common">ex Huang et al. 2023</name>
    <dbReference type="NCBI Taxonomy" id="2976432"/>
    <lineage>
        <taxon>Bacteria</taxon>
        <taxon>Pseudomonadati</taxon>
        <taxon>Pseudomonadota</taxon>
        <taxon>Alphaproteobacteria</taxon>
        <taxon>Sphingomonadales</taxon>
        <taxon>Sphingomonadaceae</taxon>
        <taxon>Novosphingobium</taxon>
    </lineage>
</organism>
<dbReference type="EMBL" id="JANZXA010000010">
    <property type="protein sequence ID" value="MCT2400832.1"/>
    <property type="molecule type" value="Genomic_DNA"/>
</dbReference>
<dbReference type="SMART" id="SM00400">
    <property type="entry name" value="ZnF_CHCC"/>
    <property type="match status" value="1"/>
</dbReference>
<dbReference type="Proteomes" id="UP001165583">
    <property type="component" value="Unassembled WGS sequence"/>
</dbReference>
<keyword evidence="3 12" id="KW-0808">Transferase</keyword>
<dbReference type="InterPro" id="IPR034151">
    <property type="entry name" value="TOPRIM_DnaG_bac"/>
</dbReference>
<comment type="cofactor">
    <cofactor evidence="12">
        <name>Zn(2+)</name>
        <dbReference type="ChEBI" id="CHEBI:29105"/>
    </cofactor>
    <text evidence="12">Binds 1 zinc ion per monomer.</text>
</comment>
<feature type="domain" description="Toprim" evidence="14">
    <location>
        <begin position="255"/>
        <end position="337"/>
    </location>
</feature>
<dbReference type="PANTHER" id="PTHR30313:SF2">
    <property type="entry name" value="DNA PRIMASE"/>
    <property type="match status" value="1"/>
</dbReference>
<keyword evidence="10 12" id="KW-0238">DNA-binding</keyword>
<comment type="subunit">
    <text evidence="12">Monomer. Interacts with DnaB.</text>
</comment>
<evidence type="ECO:0000256" key="9">
    <source>
        <dbReference type="ARBA" id="ARBA00022842"/>
    </source>
</evidence>
<sequence length="621" mass="68846">MLTPQWLDQLRSRITLSTLIGRSTRLQKAGREYKACCPFHNEKSPSFTVNDEKGFYHCFGCGAHGDAIRWMTDHQGLAFMDAVKELAAEAGMDVPAPDPRAARAAEKRDTLHDVMAAAQEWFVHNLAAPEGEAARAYLATRGFDGHTMQRFGFGYAPEGRQALKEALSRFPEPMLIEAGLRIAVEDRDPYDRFRGRLMLPIEDARGRVIAFGGRILAKTKTDAPKYLNSPDTPLFDKGRTLYNLHRAAPAARQSGRMVVVEGYMDVIALAAAGIAECVAPLGTALTENQIELLWRHVEMPILCFDGDAAGQRAAMRAITRALPLLRPAHSLRIVRLPEGLDPDDLIKARGAKAMEELLGEAQSLIDVLWEFERDAHPLATPEDKAGLKARLMEHVDSIQHPDIASLYRRELQDRYSAFAFPRRENRWEGGNRQSFQPRQRGGKWQPGRPAPTPSSPESLERLRKAMAGGSRDALSNAVLAGLIRWPGQIHRHAEALARTSELDPRFSTLLECSDATDVLESDALATILSANGLEVPGTAEYSGLRFGFLAPDADAQQAAAELSQAIDLLVERPVLEAALARATARFENELSEESFAEQQRLLKRKLEFDSRLRQMANRHAS</sequence>
<keyword evidence="8 12" id="KW-0862">Zinc</keyword>
<feature type="zinc finger region" description="CHC2-type" evidence="12">
    <location>
        <begin position="37"/>
        <end position="61"/>
    </location>
</feature>
<comment type="domain">
    <text evidence="12">Contains an N-terminal zinc-binding domain, a central core domain that contains the primase activity, and a C-terminal DnaB-binding domain.</text>
</comment>
<evidence type="ECO:0000256" key="6">
    <source>
        <dbReference type="ARBA" id="ARBA00022723"/>
    </source>
</evidence>
<dbReference type="Gene3D" id="3.90.980.10">
    <property type="entry name" value="DNA primase, catalytic core, N-terminal domain"/>
    <property type="match status" value="1"/>
</dbReference>
<evidence type="ECO:0000256" key="3">
    <source>
        <dbReference type="ARBA" id="ARBA00022679"/>
    </source>
</evidence>
<dbReference type="HAMAP" id="MF_00974">
    <property type="entry name" value="DNA_primase_DnaG"/>
    <property type="match status" value="1"/>
</dbReference>
<dbReference type="InterPro" id="IPR006171">
    <property type="entry name" value="TOPRIM_dom"/>
</dbReference>
<reference evidence="15" key="1">
    <citation type="submission" date="2022-09" db="EMBL/GenBank/DDBJ databases">
        <title>Novosphingobium sp. Nov., a polycyclic aromatic hydrocarbon-degrading bacterium isolated form mangrove sediments in HongKong.</title>
        <authorList>
            <person name="Hu Z."/>
        </authorList>
    </citation>
    <scope>NUCLEOTIDE SEQUENCE</scope>
    <source>
        <strain evidence="15">HK4-1</strain>
    </source>
</reference>
<dbReference type="Pfam" id="PF01807">
    <property type="entry name" value="Zn_ribbon_DnaG"/>
    <property type="match status" value="1"/>
</dbReference>
<feature type="region of interest" description="Disordered" evidence="13">
    <location>
        <begin position="426"/>
        <end position="459"/>
    </location>
</feature>